<name>A0ABT6YG96_9BACT</name>
<protein>
    <submittedName>
        <fullName evidence="8">RagB/SusD family nutrient uptake outer membrane protein</fullName>
    </submittedName>
</protein>
<evidence type="ECO:0000256" key="4">
    <source>
        <dbReference type="ARBA" id="ARBA00023136"/>
    </source>
</evidence>
<keyword evidence="3 6" id="KW-0732">Signal</keyword>
<dbReference type="Gene3D" id="1.25.40.390">
    <property type="match status" value="1"/>
</dbReference>
<sequence length="544" mass="57996">MKKIKITALSVLLMGSMMMSCKDQLDIQNPNQPTPASAATESGVIGLAQGAIYINGFTSSGDKYYDGVVGAFYNGVIGFHEMMGDVVAAEAANTYMNNLSAPNSVTLDDGTVVPNPNSPSQQITLLRNINVNAQQGGNPGFHEWALMYGLNNAANSILEVVEKTTFSGDAATKKNTIKAWAYLWKGYAYSRIGSIYYAGLINNASSSTNGNYLAKEKIIDESNANYDKAAALLGAITNTADYSSVLGALIPSYFQTGKGVVPTTAQFIKNLNTLKARNIIVNTPVASMTAAQWNQILTLTNAGVGSSDPVFAGNTNTAGDIFSPLSYSVAARCVGANASGGTFKISERLIQDFNAGDKRLANNFNQFAVWVGNSDRGNAFNTRWGIKDGGNGLAGVMVYTNRTAGQAELYMLGSYEENELMKAEAKLYTGDIAGAATSINTVRTYQGAGLAALASTDLATVKEELRKERRVALAFRGLAFYDARRWGVLDSGRKNAVVISKDGKTINTKATITYGYLDYWDVPDNELAYNPAAAGSAPIKNPKQ</sequence>
<gene>
    <name evidence="8" type="ORF">QM524_23360</name>
</gene>
<evidence type="ECO:0000256" key="5">
    <source>
        <dbReference type="ARBA" id="ARBA00023237"/>
    </source>
</evidence>
<dbReference type="SUPFAM" id="SSF48452">
    <property type="entry name" value="TPR-like"/>
    <property type="match status" value="1"/>
</dbReference>
<evidence type="ECO:0000313" key="8">
    <source>
        <dbReference type="EMBL" id="MDI9862181.1"/>
    </source>
</evidence>
<dbReference type="InterPro" id="IPR011990">
    <property type="entry name" value="TPR-like_helical_dom_sf"/>
</dbReference>
<proteinExistence type="inferred from homology"/>
<feature type="signal peptide" evidence="6">
    <location>
        <begin position="1"/>
        <end position="21"/>
    </location>
</feature>
<dbReference type="Proteomes" id="UP001236507">
    <property type="component" value="Unassembled WGS sequence"/>
</dbReference>
<accession>A0ABT6YG96</accession>
<feature type="domain" description="RagB/SusD" evidence="7">
    <location>
        <begin position="420"/>
        <end position="515"/>
    </location>
</feature>
<dbReference type="Pfam" id="PF07980">
    <property type="entry name" value="SusD_RagB"/>
    <property type="match status" value="1"/>
</dbReference>
<evidence type="ECO:0000256" key="1">
    <source>
        <dbReference type="ARBA" id="ARBA00004442"/>
    </source>
</evidence>
<evidence type="ECO:0000313" key="9">
    <source>
        <dbReference type="Proteomes" id="UP001236507"/>
    </source>
</evidence>
<keyword evidence="5" id="KW-0998">Cell outer membrane</keyword>
<comment type="similarity">
    <text evidence="2">Belongs to the SusD family.</text>
</comment>
<evidence type="ECO:0000256" key="6">
    <source>
        <dbReference type="SAM" id="SignalP"/>
    </source>
</evidence>
<evidence type="ECO:0000259" key="7">
    <source>
        <dbReference type="Pfam" id="PF07980"/>
    </source>
</evidence>
<dbReference type="PROSITE" id="PS51257">
    <property type="entry name" value="PROKAR_LIPOPROTEIN"/>
    <property type="match status" value="1"/>
</dbReference>
<reference evidence="8 9" key="1">
    <citation type="submission" date="2023-05" db="EMBL/GenBank/DDBJ databases">
        <title>Novel species of genus Flectobacillus isolated from stream in China.</title>
        <authorList>
            <person name="Lu H."/>
        </authorList>
    </citation>
    <scope>NUCLEOTIDE SEQUENCE [LARGE SCALE GENOMIC DNA]</scope>
    <source>
        <strain evidence="8 9">KCTC 42575</strain>
    </source>
</reference>
<keyword evidence="4" id="KW-0472">Membrane</keyword>
<comment type="caution">
    <text evidence="8">The sequence shown here is derived from an EMBL/GenBank/DDBJ whole genome shotgun (WGS) entry which is preliminary data.</text>
</comment>
<dbReference type="InterPro" id="IPR012944">
    <property type="entry name" value="SusD_RagB_dom"/>
</dbReference>
<evidence type="ECO:0000256" key="2">
    <source>
        <dbReference type="ARBA" id="ARBA00006275"/>
    </source>
</evidence>
<comment type="subcellular location">
    <subcellularLocation>
        <location evidence="1">Cell outer membrane</location>
    </subcellularLocation>
</comment>
<keyword evidence="9" id="KW-1185">Reference proteome</keyword>
<feature type="chain" id="PRO_5045880197" evidence="6">
    <location>
        <begin position="22"/>
        <end position="544"/>
    </location>
</feature>
<organism evidence="8 9">
    <name type="scientific">Flectobacillus roseus</name>
    <dbReference type="NCBI Taxonomy" id="502259"/>
    <lineage>
        <taxon>Bacteria</taxon>
        <taxon>Pseudomonadati</taxon>
        <taxon>Bacteroidota</taxon>
        <taxon>Cytophagia</taxon>
        <taxon>Cytophagales</taxon>
        <taxon>Flectobacillaceae</taxon>
        <taxon>Flectobacillus</taxon>
    </lineage>
</organism>
<evidence type="ECO:0000256" key="3">
    <source>
        <dbReference type="ARBA" id="ARBA00022729"/>
    </source>
</evidence>
<dbReference type="RefSeq" id="WP_283346458.1">
    <property type="nucleotide sequence ID" value="NZ_JASHIF010000026.1"/>
</dbReference>
<dbReference type="EMBL" id="JASHIF010000026">
    <property type="protein sequence ID" value="MDI9862181.1"/>
    <property type="molecule type" value="Genomic_DNA"/>
</dbReference>